<feature type="region of interest" description="Disordered" evidence="8">
    <location>
        <begin position="278"/>
        <end position="297"/>
    </location>
</feature>
<evidence type="ECO:0008006" key="12">
    <source>
        <dbReference type="Google" id="ProtNLM"/>
    </source>
</evidence>
<dbReference type="SUPFAM" id="SSF81338">
    <property type="entry name" value="Aquaporin-like"/>
    <property type="match status" value="1"/>
</dbReference>
<keyword evidence="4 7" id="KW-0812">Transmembrane</keyword>
<dbReference type="InterPro" id="IPR000425">
    <property type="entry name" value="MIP"/>
</dbReference>
<dbReference type="Proteomes" id="UP001153954">
    <property type="component" value="Unassembled WGS sequence"/>
</dbReference>
<evidence type="ECO:0000256" key="3">
    <source>
        <dbReference type="ARBA" id="ARBA00022448"/>
    </source>
</evidence>
<feature type="transmembrane region" description="Helical" evidence="9">
    <location>
        <begin position="209"/>
        <end position="230"/>
    </location>
</feature>
<evidence type="ECO:0000256" key="2">
    <source>
        <dbReference type="ARBA" id="ARBA00006175"/>
    </source>
</evidence>
<feature type="transmembrane region" description="Helical" evidence="9">
    <location>
        <begin position="250"/>
        <end position="271"/>
    </location>
</feature>
<dbReference type="InterPro" id="IPR022357">
    <property type="entry name" value="MIP_CS"/>
</dbReference>
<organism evidence="10 11">
    <name type="scientific">Euphydryas editha</name>
    <name type="common">Edith's checkerspot</name>
    <dbReference type="NCBI Taxonomy" id="104508"/>
    <lineage>
        <taxon>Eukaryota</taxon>
        <taxon>Metazoa</taxon>
        <taxon>Ecdysozoa</taxon>
        <taxon>Arthropoda</taxon>
        <taxon>Hexapoda</taxon>
        <taxon>Insecta</taxon>
        <taxon>Pterygota</taxon>
        <taxon>Neoptera</taxon>
        <taxon>Endopterygota</taxon>
        <taxon>Lepidoptera</taxon>
        <taxon>Glossata</taxon>
        <taxon>Ditrysia</taxon>
        <taxon>Papilionoidea</taxon>
        <taxon>Nymphalidae</taxon>
        <taxon>Nymphalinae</taxon>
        <taxon>Euphydryas</taxon>
    </lineage>
</organism>
<name>A0AAU9TMU2_EUPED</name>
<dbReference type="AlphaFoldDB" id="A0AAU9TMU2"/>
<evidence type="ECO:0000256" key="5">
    <source>
        <dbReference type="ARBA" id="ARBA00022989"/>
    </source>
</evidence>
<comment type="caution">
    <text evidence="10">The sequence shown here is derived from an EMBL/GenBank/DDBJ whole genome shotgun (WGS) entry which is preliminary data.</text>
</comment>
<dbReference type="InterPro" id="IPR034294">
    <property type="entry name" value="Aquaporin_transptr"/>
</dbReference>
<dbReference type="EMBL" id="CAKOGL010000005">
    <property type="protein sequence ID" value="CAH2085970.1"/>
    <property type="molecule type" value="Genomic_DNA"/>
</dbReference>
<dbReference type="Gene3D" id="1.20.1080.10">
    <property type="entry name" value="Glycerol uptake facilitator protein"/>
    <property type="match status" value="1"/>
</dbReference>
<gene>
    <name evidence="10" type="ORF">EEDITHA_LOCUS2399</name>
</gene>
<dbReference type="InterPro" id="IPR023271">
    <property type="entry name" value="Aquaporin-like"/>
</dbReference>
<accession>A0AAU9TMU2</accession>
<evidence type="ECO:0000256" key="6">
    <source>
        <dbReference type="ARBA" id="ARBA00023136"/>
    </source>
</evidence>
<keyword evidence="3 7" id="KW-0813">Transport</keyword>
<dbReference type="GO" id="GO:0005886">
    <property type="term" value="C:plasma membrane"/>
    <property type="evidence" value="ECO:0007669"/>
    <property type="project" value="TreeGrafter"/>
</dbReference>
<dbReference type="PANTHER" id="PTHR19139">
    <property type="entry name" value="AQUAPORIN TRANSPORTER"/>
    <property type="match status" value="1"/>
</dbReference>
<dbReference type="GO" id="GO:0015267">
    <property type="term" value="F:channel activity"/>
    <property type="evidence" value="ECO:0007669"/>
    <property type="project" value="InterPro"/>
</dbReference>
<sequence>MRNRSEHLTLRKQKLRSVATCNTNAIWTLYVKVINYKGGPEFRSLEGAKWRVCTDPRSELVSVAAAEACGTALLVLLSCLPGCAAGAGDASLVQRALSGGLVVALIVQCFDHVSGAQLNPTVTLAAVLTQRISGLRAAVMSASQLAGGILGAVVLYLLASEAVHSCVTKPAIYISLYQALAIETLLGFCLAMANLGSWDARNRHLIDSWPLRIGTVVTALSLVAGDLTGASMNPIRSLAPALVSRDFKTLWVYCAGPLGGACAAAALYASAWRAPPDAPARGGSPPPAPAPARRLKPSLCLCS</sequence>
<comment type="similarity">
    <text evidence="2 7">Belongs to the MIP/aquaporin (TC 1.A.8) family.</text>
</comment>
<feature type="transmembrane region" description="Helical" evidence="9">
    <location>
        <begin position="137"/>
        <end position="159"/>
    </location>
</feature>
<protein>
    <recommendedName>
        <fullName evidence="12">Aquaporin</fullName>
    </recommendedName>
</protein>
<keyword evidence="5 9" id="KW-1133">Transmembrane helix</keyword>
<evidence type="ECO:0000313" key="10">
    <source>
        <dbReference type="EMBL" id="CAH2085970.1"/>
    </source>
</evidence>
<dbReference type="PROSITE" id="PS00221">
    <property type="entry name" value="MIP"/>
    <property type="match status" value="1"/>
</dbReference>
<feature type="transmembrane region" description="Helical" evidence="9">
    <location>
        <begin position="171"/>
        <end position="197"/>
    </location>
</feature>
<keyword evidence="6 9" id="KW-0472">Membrane</keyword>
<dbReference type="Pfam" id="PF00230">
    <property type="entry name" value="MIP"/>
    <property type="match status" value="1"/>
</dbReference>
<evidence type="ECO:0000256" key="9">
    <source>
        <dbReference type="SAM" id="Phobius"/>
    </source>
</evidence>
<evidence type="ECO:0000313" key="11">
    <source>
        <dbReference type="Proteomes" id="UP001153954"/>
    </source>
</evidence>
<dbReference type="PRINTS" id="PR00783">
    <property type="entry name" value="MINTRINSICP"/>
</dbReference>
<reference evidence="10" key="1">
    <citation type="submission" date="2022-03" db="EMBL/GenBank/DDBJ databases">
        <authorList>
            <person name="Tunstrom K."/>
        </authorList>
    </citation>
    <scope>NUCLEOTIDE SEQUENCE</scope>
</reference>
<evidence type="ECO:0000256" key="4">
    <source>
        <dbReference type="ARBA" id="ARBA00022692"/>
    </source>
</evidence>
<evidence type="ECO:0000256" key="7">
    <source>
        <dbReference type="RuleBase" id="RU000477"/>
    </source>
</evidence>
<comment type="subcellular location">
    <subcellularLocation>
        <location evidence="1">Membrane</location>
        <topology evidence="1">Multi-pass membrane protein</topology>
    </subcellularLocation>
</comment>
<evidence type="ECO:0000256" key="1">
    <source>
        <dbReference type="ARBA" id="ARBA00004141"/>
    </source>
</evidence>
<evidence type="ECO:0000256" key="8">
    <source>
        <dbReference type="SAM" id="MobiDB-lite"/>
    </source>
</evidence>
<dbReference type="PANTHER" id="PTHR19139:SF270">
    <property type="entry name" value="ENTOMOGLYCEROPORIN 1-RELATED"/>
    <property type="match status" value="1"/>
</dbReference>
<keyword evidence="11" id="KW-1185">Reference proteome</keyword>
<proteinExistence type="inferred from homology"/>